<reference evidence="1" key="1">
    <citation type="journal article" date="2021" name="New Phytol.">
        <title>Evolutionary innovations through gain and loss of genes in the ectomycorrhizal Boletales.</title>
        <authorList>
            <person name="Wu G."/>
            <person name="Miyauchi S."/>
            <person name="Morin E."/>
            <person name="Kuo A."/>
            <person name="Drula E."/>
            <person name="Varga T."/>
            <person name="Kohler A."/>
            <person name="Feng B."/>
            <person name="Cao Y."/>
            <person name="Lipzen A."/>
            <person name="Daum C."/>
            <person name="Hundley H."/>
            <person name="Pangilinan J."/>
            <person name="Johnson J."/>
            <person name="Barry K."/>
            <person name="LaButti K."/>
            <person name="Ng V."/>
            <person name="Ahrendt S."/>
            <person name="Min B."/>
            <person name="Choi I.G."/>
            <person name="Park H."/>
            <person name="Plett J.M."/>
            <person name="Magnuson J."/>
            <person name="Spatafora J.W."/>
            <person name="Nagy L.G."/>
            <person name="Henrissat B."/>
            <person name="Grigoriev I.V."/>
            <person name="Yang Z.L."/>
            <person name="Xu J."/>
            <person name="Martin F.M."/>
        </authorList>
    </citation>
    <scope>NUCLEOTIDE SEQUENCE</scope>
    <source>
        <strain evidence="1">ATCC 28755</strain>
    </source>
</reference>
<organism evidence="1 2">
    <name type="scientific">Hygrophoropsis aurantiaca</name>
    <dbReference type="NCBI Taxonomy" id="72124"/>
    <lineage>
        <taxon>Eukaryota</taxon>
        <taxon>Fungi</taxon>
        <taxon>Dikarya</taxon>
        <taxon>Basidiomycota</taxon>
        <taxon>Agaricomycotina</taxon>
        <taxon>Agaricomycetes</taxon>
        <taxon>Agaricomycetidae</taxon>
        <taxon>Boletales</taxon>
        <taxon>Coniophorineae</taxon>
        <taxon>Hygrophoropsidaceae</taxon>
        <taxon>Hygrophoropsis</taxon>
    </lineage>
</organism>
<protein>
    <submittedName>
        <fullName evidence="1">Uncharacterized protein</fullName>
    </submittedName>
</protein>
<name>A0ACB8ANG6_9AGAM</name>
<dbReference type="Proteomes" id="UP000790377">
    <property type="component" value="Unassembled WGS sequence"/>
</dbReference>
<proteinExistence type="predicted"/>
<comment type="caution">
    <text evidence="1">The sequence shown here is derived from an EMBL/GenBank/DDBJ whole genome shotgun (WGS) entry which is preliminary data.</text>
</comment>
<gene>
    <name evidence="1" type="ORF">BJ138DRAFT_1142887</name>
</gene>
<keyword evidence="2" id="KW-1185">Reference proteome</keyword>
<accession>A0ACB8ANG6</accession>
<sequence length="290" mass="31745">MACLIYLILSCLRKRGIIHGQDTRPRPFSYTPPENVEAAFEFMPVIDISSRNNSLSSSTPPPAVASRPRTTVTTNLSSGVPAFSSPHSIVPGVSIVMSPSASSPSIPLPTEITTTTITPPSRSRTMPSSYHPARTRYPPSNSSHHRPSDFPLRSSSGPAAAADYQPRRTRRPAGTRHANHSLRVSRSTDDIYHVVTIPQRSLSTHANELPPLRGPSDPAPLTSTDVHRSSSLRPTNHLRHYKSASPVVSDLPHRHRHRHRDVSAPIIIQHRDGGGVMASEQPPPYRRPDS</sequence>
<evidence type="ECO:0000313" key="1">
    <source>
        <dbReference type="EMBL" id="KAH7914904.1"/>
    </source>
</evidence>
<evidence type="ECO:0000313" key="2">
    <source>
        <dbReference type="Proteomes" id="UP000790377"/>
    </source>
</evidence>
<dbReference type="EMBL" id="MU267607">
    <property type="protein sequence ID" value="KAH7914904.1"/>
    <property type="molecule type" value="Genomic_DNA"/>
</dbReference>